<dbReference type="Proteomes" id="UP001153678">
    <property type="component" value="Unassembled WGS sequence"/>
</dbReference>
<dbReference type="CDD" id="cd18186">
    <property type="entry name" value="BTB_POZ_ZBTB_KLHL-like"/>
    <property type="match status" value="1"/>
</dbReference>
<dbReference type="AlphaFoldDB" id="A0A9W4SPH1"/>
<name>A0A9W4SPH1_9GLOM</name>
<sequence>MYSTFYQDLSNNFSSLLSSEFEYNVIIDVGNGADHKEFHAHSVILYSRSQYFQTLFSSYKVEKKDGISIIRFPGISVNTFQAIIIYIYTGSIDLTNKEGIEILNILFISQQFALSALTKFIEQYLIENHSEYLRKCPVETLQSILFSKSTFKDLQEISPRLTKNVSDDIDSKLLEHKHFLTLANWIDDKDEDAAYIKNIPYNFQLVYRTYSPGSCSIDDLMKKTGSDSNDSFIIICVPGDRGKLHNISGGLKQSNYRSGGYIHENDWNDTTGTKNFLFSIKIDDDTYEPMIIRNSDKNRFYHSFIEAFKSSMGFKEDGSGKFYSWEIFKLERIAITNKLNSNNNLETKSLSNRKSKKFELFSSLKSKIS</sequence>
<organism evidence="2 3">
    <name type="scientific">Funneliformis geosporum</name>
    <dbReference type="NCBI Taxonomy" id="1117311"/>
    <lineage>
        <taxon>Eukaryota</taxon>
        <taxon>Fungi</taxon>
        <taxon>Fungi incertae sedis</taxon>
        <taxon>Mucoromycota</taxon>
        <taxon>Glomeromycotina</taxon>
        <taxon>Glomeromycetes</taxon>
        <taxon>Glomerales</taxon>
        <taxon>Glomeraceae</taxon>
        <taxon>Funneliformis</taxon>
    </lineage>
</organism>
<dbReference type="InterPro" id="IPR000210">
    <property type="entry name" value="BTB/POZ_dom"/>
</dbReference>
<proteinExistence type="predicted"/>
<dbReference type="Pfam" id="PF00651">
    <property type="entry name" value="BTB"/>
    <property type="match status" value="1"/>
</dbReference>
<gene>
    <name evidence="2" type="ORF">FWILDA_LOCUS7770</name>
</gene>
<dbReference type="InterPro" id="IPR011333">
    <property type="entry name" value="SKP1/BTB/POZ_sf"/>
</dbReference>
<dbReference type="OrthoDB" id="2416330at2759"/>
<evidence type="ECO:0000313" key="3">
    <source>
        <dbReference type="Proteomes" id="UP001153678"/>
    </source>
</evidence>
<keyword evidence="3" id="KW-1185">Reference proteome</keyword>
<feature type="domain" description="BTB" evidence="1">
    <location>
        <begin position="23"/>
        <end position="96"/>
    </location>
</feature>
<dbReference type="PANTHER" id="PTHR46306:SF1">
    <property type="entry name" value="BTB_POZ DOMAIN-CONTAINING PROTEIN 9"/>
    <property type="match status" value="1"/>
</dbReference>
<protein>
    <submittedName>
        <fullName evidence="2">5774_t:CDS:1</fullName>
    </submittedName>
</protein>
<dbReference type="InterPro" id="IPR052407">
    <property type="entry name" value="BTB_POZ_domain_cont_9"/>
</dbReference>
<evidence type="ECO:0000313" key="2">
    <source>
        <dbReference type="EMBL" id="CAI2176810.1"/>
    </source>
</evidence>
<dbReference type="SMART" id="SM00225">
    <property type="entry name" value="BTB"/>
    <property type="match status" value="1"/>
</dbReference>
<evidence type="ECO:0000259" key="1">
    <source>
        <dbReference type="PROSITE" id="PS50097"/>
    </source>
</evidence>
<dbReference type="GO" id="GO:0005737">
    <property type="term" value="C:cytoplasm"/>
    <property type="evidence" value="ECO:0007669"/>
    <property type="project" value="TreeGrafter"/>
</dbReference>
<reference evidence="2" key="1">
    <citation type="submission" date="2022-08" db="EMBL/GenBank/DDBJ databases">
        <authorList>
            <person name="Kallberg Y."/>
            <person name="Tangrot J."/>
            <person name="Rosling A."/>
        </authorList>
    </citation>
    <scope>NUCLEOTIDE SEQUENCE</scope>
    <source>
        <strain evidence="2">Wild A</strain>
    </source>
</reference>
<comment type="caution">
    <text evidence="2">The sequence shown here is derived from an EMBL/GenBank/DDBJ whole genome shotgun (WGS) entry which is preliminary data.</text>
</comment>
<accession>A0A9W4SPH1</accession>
<dbReference type="SUPFAM" id="SSF54695">
    <property type="entry name" value="POZ domain"/>
    <property type="match status" value="1"/>
</dbReference>
<dbReference type="PANTHER" id="PTHR46306">
    <property type="entry name" value="BTB/POZ DOMAIN-CONTAINING PROTEIN 9"/>
    <property type="match status" value="1"/>
</dbReference>
<dbReference type="EMBL" id="CAMKVN010001560">
    <property type="protein sequence ID" value="CAI2176810.1"/>
    <property type="molecule type" value="Genomic_DNA"/>
</dbReference>
<dbReference type="PROSITE" id="PS50097">
    <property type="entry name" value="BTB"/>
    <property type="match status" value="1"/>
</dbReference>
<dbReference type="Gene3D" id="3.30.710.10">
    <property type="entry name" value="Potassium Channel Kv1.1, Chain A"/>
    <property type="match status" value="1"/>
</dbReference>